<evidence type="ECO:0000256" key="1">
    <source>
        <dbReference type="SAM" id="MobiDB-lite"/>
    </source>
</evidence>
<organism evidence="2 3">
    <name type="scientific">Micromonospora tulbaghiae</name>
    <dbReference type="NCBI Taxonomy" id="479978"/>
    <lineage>
        <taxon>Bacteria</taxon>
        <taxon>Bacillati</taxon>
        <taxon>Actinomycetota</taxon>
        <taxon>Actinomycetes</taxon>
        <taxon>Micromonosporales</taxon>
        <taxon>Micromonosporaceae</taxon>
        <taxon>Micromonospora</taxon>
    </lineage>
</organism>
<sequence length="149" mass="15577">MDTGRLGIFPDLAHLVCAWEQPAEVLTGLRAAGLPAVEVPVPAAVEAPDPAGPVPREAFAALSARPVARCDQLDVETYTSGVLPQTRRPRDDAETAPGTAAGPPFARDELTAFGPVLLCLDRAAIRPRVEAADVQALLLELAGPAWEAP</sequence>
<evidence type="ECO:0000313" key="3">
    <source>
        <dbReference type="Proteomes" id="UP000669887"/>
    </source>
</evidence>
<dbReference type="EMBL" id="JAGFVQ010000087">
    <property type="protein sequence ID" value="MBO4143734.1"/>
    <property type="molecule type" value="Genomic_DNA"/>
</dbReference>
<comment type="caution">
    <text evidence="2">The sequence shown here is derived from an EMBL/GenBank/DDBJ whole genome shotgun (WGS) entry which is preliminary data.</text>
</comment>
<dbReference type="AlphaFoldDB" id="A0AAW4JQG7"/>
<evidence type="ECO:0000313" key="2">
    <source>
        <dbReference type="EMBL" id="MBO4143734.1"/>
    </source>
</evidence>
<dbReference type="Proteomes" id="UP000669887">
    <property type="component" value="Unassembled WGS sequence"/>
</dbReference>
<gene>
    <name evidence="2" type="ORF">J5U46_26665</name>
</gene>
<proteinExistence type="predicted"/>
<accession>A0AAW4JQG7</accession>
<name>A0AAW4JQG7_9ACTN</name>
<protein>
    <submittedName>
        <fullName evidence="2">Uncharacterized protein</fullName>
    </submittedName>
</protein>
<dbReference type="RefSeq" id="WP_091421569.1">
    <property type="nucleotide sequence ID" value="NZ_FMCQ01000004.1"/>
</dbReference>
<reference evidence="2" key="1">
    <citation type="submission" date="2021-03" db="EMBL/GenBank/DDBJ databases">
        <title>X isolated from Micromonospora tulbaghiae.</title>
        <authorList>
            <person name="Stennett H.L."/>
        </authorList>
    </citation>
    <scope>NUCLEOTIDE SEQUENCE</scope>
    <source>
        <strain evidence="2">28M1-20</strain>
    </source>
</reference>
<feature type="compositionally biased region" description="Low complexity" evidence="1">
    <location>
        <begin position="95"/>
        <end position="104"/>
    </location>
</feature>
<feature type="region of interest" description="Disordered" evidence="1">
    <location>
        <begin position="79"/>
        <end position="106"/>
    </location>
</feature>
<dbReference type="GeneID" id="93470799"/>